<sequence length="415" mass="44027">MKDRTLPSALTALVQVALFTQPILGLAIETMEFHNFLPRVTCSSLANLTSCGQGLPANFCCPSETTCIPIYNTGVQAVGLCCPNGNDCSIIKTITCDTSLQDPILYPASPLHTTNTSQALPTCGSECCPLGYECINSECYIKSSSRQPSASSMTGSSTSSILTSSTSATSTSAATPSVAPATISPSTIEPKQTGNISKVGLVLVGLFPGLLAGAAIALGILFYLRRRRNRQGYKSDSASSFFGPPTPHDNKPPKISVPIYRPGMADRVVFGHNRTPSGNAVPETAANFSGYYRPNNNSPNTSDSMTLVSPPHIGKGNVIGLPILAAPFETPVKRGRAEAPEKSFFSTSSKSSRRYTQQTTGSMETISMLMGPPRVPSYQRTPEMRQTTYSDVYRAAGVSPGQVKSTRPSVDTPRC</sequence>
<keyword evidence="2" id="KW-1133">Transmembrane helix</keyword>
<keyword evidence="5" id="KW-1185">Reference proteome</keyword>
<feature type="signal peptide" evidence="3">
    <location>
        <begin position="1"/>
        <end position="25"/>
    </location>
</feature>
<dbReference type="STRING" id="253628.A0A0D2A570"/>
<keyword evidence="3" id="KW-0732">Signal</keyword>
<feature type="transmembrane region" description="Helical" evidence="2">
    <location>
        <begin position="199"/>
        <end position="224"/>
    </location>
</feature>
<evidence type="ECO:0000256" key="3">
    <source>
        <dbReference type="SAM" id="SignalP"/>
    </source>
</evidence>
<evidence type="ECO:0000256" key="2">
    <source>
        <dbReference type="SAM" id="Phobius"/>
    </source>
</evidence>
<feature type="region of interest" description="Disordered" evidence="1">
    <location>
        <begin position="234"/>
        <end position="253"/>
    </location>
</feature>
<gene>
    <name evidence="4" type="ORF">PV09_06844</name>
</gene>
<dbReference type="RefSeq" id="XP_016211529.1">
    <property type="nucleotide sequence ID" value="XM_016360543.1"/>
</dbReference>
<dbReference type="EMBL" id="KN847553">
    <property type="protein sequence ID" value="KIW01660.1"/>
    <property type="molecule type" value="Genomic_DNA"/>
</dbReference>
<dbReference type="InParanoid" id="A0A0D2A570"/>
<feature type="chain" id="PRO_5002253358" description="Mid2 domain-containing protein" evidence="3">
    <location>
        <begin position="26"/>
        <end position="415"/>
    </location>
</feature>
<feature type="region of interest" description="Disordered" evidence="1">
    <location>
        <begin position="167"/>
        <end position="190"/>
    </location>
</feature>
<keyword evidence="2" id="KW-0472">Membrane</keyword>
<proteinExistence type="predicted"/>
<dbReference type="OrthoDB" id="5338512at2759"/>
<evidence type="ECO:0000313" key="4">
    <source>
        <dbReference type="EMBL" id="KIW01660.1"/>
    </source>
</evidence>
<organism evidence="4 5">
    <name type="scientific">Verruconis gallopava</name>
    <dbReference type="NCBI Taxonomy" id="253628"/>
    <lineage>
        <taxon>Eukaryota</taxon>
        <taxon>Fungi</taxon>
        <taxon>Dikarya</taxon>
        <taxon>Ascomycota</taxon>
        <taxon>Pezizomycotina</taxon>
        <taxon>Dothideomycetes</taxon>
        <taxon>Pleosporomycetidae</taxon>
        <taxon>Venturiales</taxon>
        <taxon>Sympoventuriaceae</taxon>
        <taxon>Verruconis</taxon>
    </lineage>
</organism>
<dbReference type="GeneID" id="27314817"/>
<dbReference type="AlphaFoldDB" id="A0A0D2A570"/>
<evidence type="ECO:0008006" key="6">
    <source>
        <dbReference type="Google" id="ProtNLM"/>
    </source>
</evidence>
<evidence type="ECO:0000256" key="1">
    <source>
        <dbReference type="SAM" id="MobiDB-lite"/>
    </source>
</evidence>
<dbReference type="VEuPathDB" id="FungiDB:PV09_06844"/>
<accession>A0A0D2A570</accession>
<feature type="compositionally biased region" description="Low complexity" evidence="1">
    <location>
        <begin position="167"/>
        <end position="187"/>
    </location>
</feature>
<reference evidence="4 5" key="1">
    <citation type="submission" date="2015-01" db="EMBL/GenBank/DDBJ databases">
        <title>The Genome Sequence of Ochroconis gallopava CBS43764.</title>
        <authorList>
            <consortium name="The Broad Institute Genomics Platform"/>
            <person name="Cuomo C."/>
            <person name="de Hoog S."/>
            <person name="Gorbushina A."/>
            <person name="Stielow B."/>
            <person name="Teixiera M."/>
            <person name="Abouelleil A."/>
            <person name="Chapman S.B."/>
            <person name="Priest M."/>
            <person name="Young S.K."/>
            <person name="Wortman J."/>
            <person name="Nusbaum C."/>
            <person name="Birren B."/>
        </authorList>
    </citation>
    <scope>NUCLEOTIDE SEQUENCE [LARGE SCALE GENOMIC DNA]</scope>
    <source>
        <strain evidence="4 5">CBS 43764</strain>
    </source>
</reference>
<protein>
    <recommendedName>
        <fullName evidence="6">Mid2 domain-containing protein</fullName>
    </recommendedName>
</protein>
<evidence type="ECO:0000313" key="5">
    <source>
        <dbReference type="Proteomes" id="UP000053259"/>
    </source>
</evidence>
<name>A0A0D2A570_9PEZI</name>
<dbReference type="Proteomes" id="UP000053259">
    <property type="component" value="Unassembled WGS sequence"/>
</dbReference>
<keyword evidence="2" id="KW-0812">Transmembrane</keyword>
<dbReference type="HOGENOM" id="CLU_662580_0_0_1"/>
<feature type="region of interest" description="Disordered" evidence="1">
    <location>
        <begin position="367"/>
        <end position="386"/>
    </location>
</feature>